<dbReference type="EMBL" id="AVCI01000005">
    <property type="protein sequence ID" value="KFN43697.1"/>
    <property type="molecule type" value="Genomic_DNA"/>
</dbReference>
<feature type="region of interest" description="Disordered" evidence="1">
    <location>
        <begin position="267"/>
        <end position="286"/>
    </location>
</feature>
<evidence type="ECO:0000256" key="2">
    <source>
        <dbReference type="SAM" id="SignalP"/>
    </source>
</evidence>
<evidence type="ECO:0000313" key="3">
    <source>
        <dbReference type="EMBL" id="KFN43697.1"/>
    </source>
</evidence>
<dbReference type="InterPro" id="IPR025091">
    <property type="entry name" value="DUF4019"/>
</dbReference>
<dbReference type="RefSeq" id="WP_022968560.1">
    <property type="nucleotide sequence ID" value="NZ_ATVD01000001.1"/>
</dbReference>
<gene>
    <name evidence="3" type="ORF">N789_10495</name>
</gene>
<evidence type="ECO:0000313" key="4">
    <source>
        <dbReference type="Proteomes" id="UP000029385"/>
    </source>
</evidence>
<dbReference type="eggNOG" id="ENOG5032PDZ">
    <property type="taxonomic scope" value="Bacteria"/>
</dbReference>
<dbReference type="Pfam" id="PF13211">
    <property type="entry name" value="DUF4019"/>
    <property type="match status" value="1"/>
</dbReference>
<proteinExistence type="predicted"/>
<dbReference type="AlphaFoldDB" id="A0A091AWN9"/>
<feature type="chain" id="PRO_5001869054" description="DUF4019 domain-containing protein" evidence="2">
    <location>
        <begin position="23"/>
        <end position="286"/>
    </location>
</feature>
<organism evidence="3 4">
    <name type="scientific">Arenimonas oryziterrae DSM 21050 = YC6267</name>
    <dbReference type="NCBI Taxonomy" id="1121015"/>
    <lineage>
        <taxon>Bacteria</taxon>
        <taxon>Pseudomonadati</taxon>
        <taxon>Pseudomonadota</taxon>
        <taxon>Gammaproteobacteria</taxon>
        <taxon>Lysobacterales</taxon>
        <taxon>Lysobacteraceae</taxon>
        <taxon>Arenimonas</taxon>
    </lineage>
</organism>
<evidence type="ECO:0000256" key="1">
    <source>
        <dbReference type="SAM" id="MobiDB-lite"/>
    </source>
</evidence>
<keyword evidence="4" id="KW-1185">Reference proteome</keyword>
<name>A0A091AWN9_9GAMM</name>
<sequence length="286" mass="30756">MRLALLLALQLLLSFAPVPARAADYSPTPADFAEIDRLTGDYYHALDTGNYRAAYAMQTPGLKAMMSFAQFEAMNRDGAAGRGPVKARTRTGVTWYLDPPNAQAPGLYVAVDFVAQHVTVVDAKEYLVWYRAPGETSFQLMRHEQTADLQPASGPPEPAPAPLPESRGNSIGYTSVREARAALSARTDVTLRPMEGGWFVVVVPSENAIWSFTPPGHAAYPAAVKRYTVESNGAVSLGMSALCEASKAACDDLMRQFQEMNAAIARQMQGGKGGEDAAPAETSETH</sequence>
<comment type="caution">
    <text evidence="3">The sequence shown here is derived from an EMBL/GenBank/DDBJ whole genome shotgun (WGS) entry which is preliminary data.</text>
</comment>
<feature type="signal peptide" evidence="2">
    <location>
        <begin position="1"/>
        <end position="22"/>
    </location>
</feature>
<dbReference type="PATRIC" id="fig|1121015.4.peg.1587"/>
<keyword evidence="2" id="KW-0732">Signal</keyword>
<dbReference type="OrthoDB" id="6080579at2"/>
<reference evidence="3 4" key="1">
    <citation type="submission" date="2013-09" db="EMBL/GenBank/DDBJ databases">
        <title>Genome sequencing of Arenimonas oryziterrae.</title>
        <authorList>
            <person name="Chen F."/>
            <person name="Wang G."/>
        </authorList>
    </citation>
    <scope>NUCLEOTIDE SEQUENCE [LARGE SCALE GENOMIC DNA]</scope>
    <source>
        <strain evidence="3 4">YC6267</strain>
    </source>
</reference>
<feature type="compositionally biased region" description="Pro residues" evidence="1">
    <location>
        <begin position="153"/>
        <end position="163"/>
    </location>
</feature>
<feature type="region of interest" description="Disordered" evidence="1">
    <location>
        <begin position="145"/>
        <end position="170"/>
    </location>
</feature>
<evidence type="ECO:0008006" key="5">
    <source>
        <dbReference type="Google" id="ProtNLM"/>
    </source>
</evidence>
<accession>A0A091AWN9</accession>
<dbReference type="Proteomes" id="UP000029385">
    <property type="component" value="Unassembled WGS sequence"/>
</dbReference>
<dbReference type="STRING" id="1121015.GCA_000420545_00913"/>
<protein>
    <recommendedName>
        <fullName evidence="5">DUF4019 domain-containing protein</fullName>
    </recommendedName>
</protein>